<evidence type="ECO:0000256" key="4">
    <source>
        <dbReference type="ARBA" id="ARBA00023027"/>
    </source>
</evidence>
<dbReference type="GO" id="GO:0005737">
    <property type="term" value="C:cytoplasm"/>
    <property type="evidence" value="ECO:0007669"/>
    <property type="project" value="UniProtKB-SubCell"/>
</dbReference>
<proteinExistence type="inferred from homology"/>
<dbReference type="GO" id="GO:0019674">
    <property type="term" value="P:NAD+ metabolic process"/>
    <property type="evidence" value="ECO:0007669"/>
    <property type="project" value="InterPro"/>
</dbReference>
<comment type="function">
    <text evidence="6">Involved in the regulation of the intracellular balance of NAD and NADP, and is a key enzyme in the biosynthesis of NADP. Catalyzes specifically the phosphorylation on 2'-hydroxyl of the adenosine moiety of NAD to yield NADP.</text>
</comment>
<evidence type="ECO:0000256" key="5">
    <source>
        <dbReference type="ARBA" id="ARBA00047925"/>
    </source>
</evidence>
<organism evidence="7 8">
    <name type="scientific">Bdellovibrio bacteriovorus</name>
    <dbReference type="NCBI Taxonomy" id="959"/>
    <lineage>
        <taxon>Bacteria</taxon>
        <taxon>Pseudomonadati</taxon>
        <taxon>Bdellovibrionota</taxon>
        <taxon>Bdellovibrionia</taxon>
        <taxon>Bdellovibrionales</taxon>
        <taxon>Pseudobdellovibrionaceae</taxon>
        <taxon>Bdellovibrio</taxon>
    </lineage>
</organism>
<comment type="catalytic activity">
    <reaction evidence="5 6">
        <text>NAD(+) + ATP = ADP + NADP(+) + H(+)</text>
        <dbReference type="Rhea" id="RHEA:18629"/>
        <dbReference type="ChEBI" id="CHEBI:15378"/>
        <dbReference type="ChEBI" id="CHEBI:30616"/>
        <dbReference type="ChEBI" id="CHEBI:57540"/>
        <dbReference type="ChEBI" id="CHEBI:58349"/>
        <dbReference type="ChEBI" id="CHEBI:456216"/>
        <dbReference type="EC" id="2.7.1.23"/>
    </reaction>
</comment>
<feature type="binding site" evidence="6">
    <location>
        <begin position="88"/>
        <end position="89"/>
    </location>
    <ligand>
        <name>NAD(+)</name>
        <dbReference type="ChEBI" id="CHEBI:57540"/>
    </ligand>
</feature>
<accession>A0A150WNY9</accession>
<keyword evidence="2 6" id="KW-0418">Kinase</keyword>
<dbReference type="GO" id="GO:0051287">
    <property type="term" value="F:NAD binding"/>
    <property type="evidence" value="ECO:0007669"/>
    <property type="project" value="UniProtKB-ARBA"/>
</dbReference>
<comment type="cofactor">
    <cofactor evidence="6">
        <name>a divalent metal cation</name>
        <dbReference type="ChEBI" id="CHEBI:60240"/>
    </cofactor>
</comment>
<dbReference type="GO" id="GO:0046872">
    <property type="term" value="F:metal ion binding"/>
    <property type="evidence" value="ECO:0007669"/>
    <property type="project" value="UniProtKB-UniRule"/>
</dbReference>
<dbReference type="EC" id="2.7.1.23" evidence="6"/>
<reference evidence="7 8" key="1">
    <citation type="submission" date="2016-03" db="EMBL/GenBank/DDBJ databases">
        <authorList>
            <person name="Ploux O."/>
        </authorList>
    </citation>
    <scope>NUCLEOTIDE SEQUENCE [LARGE SCALE GENOMIC DNA]</scope>
    <source>
        <strain evidence="7 8">R0</strain>
    </source>
</reference>
<dbReference type="Proteomes" id="UP000075320">
    <property type="component" value="Unassembled WGS sequence"/>
</dbReference>
<dbReference type="InterPro" id="IPR016064">
    <property type="entry name" value="NAD/diacylglycerol_kinase_sf"/>
</dbReference>
<dbReference type="InterPro" id="IPR017438">
    <property type="entry name" value="ATP-NAD_kinase_N"/>
</dbReference>
<dbReference type="InterPro" id="IPR002504">
    <property type="entry name" value="NADK"/>
</dbReference>
<dbReference type="SUPFAM" id="SSF111331">
    <property type="entry name" value="NAD kinase/diacylglycerol kinase-like"/>
    <property type="match status" value="1"/>
</dbReference>
<evidence type="ECO:0000313" key="7">
    <source>
        <dbReference type="EMBL" id="KYG66044.1"/>
    </source>
</evidence>
<comment type="caution">
    <text evidence="7">The sequence shown here is derived from an EMBL/GenBank/DDBJ whole genome shotgun (WGS) entry which is preliminary data.</text>
</comment>
<evidence type="ECO:0000256" key="2">
    <source>
        <dbReference type="ARBA" id="ARBA00022777"/>
    </source>
</evidence>
<protein>
    <recommendedName>
        <fullName evidence="6">NAD kinase</fullName>
        <ecNumber evidence="6">2.7.1.23</ecNumber>
    </recommendedName>
    <alternativeName>
        <fullName evidence="6">ATP-dependent NAD kinase</fullName>
    </alternativeName>
</protein>
<feature type="binding site" evidence="6">
    <location>
        <position position="192"/>
    </location>
    <ligand>
        <name>NAD(+)</name>
        <dbReference type="ChEBI" id="CHEBI:57540"/>
    </ligand>
</feature>
<dbReference type="HAMAP" id="MF_00361">
    <property type="entry name" value="NAD_kinase"/>
    <property type="match status" value="1"/>
</dbReference>
<dbReference type="Gene3D" id="2.60.200.30">
    <property type="entry name" value="Probable inorganic polyphosphate/atp-NAD kinase, domain 2"/>
    <property type="match status" value="1"/>
</dbReference>
<keyword evidence="4 6" id="KW-0520">NAD</keyword>
<dbReference type="Pfam" id="PF01513">
    <property type="entry name" value="NAD_kinase"/>
    <property type="match status" value="1"/>
</dbReference>
<keyword evidence="6" id="KW-0963">Cytoplasm</keyword>
<keyword evidence="6" id="KW-0547">Nucleotide-binding</keyword>
<feature type="binding site" evidence="6">
    <location>
        <position position="190"/>
    </location>
    <ligand>
        <name>NAD(+)</name>
        <dbReference type="ChEBI" id="CHEBI:57540"/>
    </ligand>
</feature>
<dbReference type="InterPro" id="IPR017437">
    <property type="entry name" value="ATP-NAD_kinase_PpnK-typ_C"/>
</dbReference>
<comment type="similarity">
    <text evidence="6">Belongs to the NAD kinase family.</text>
</comment>
<keyword evidence="6" id="KW-0067">ATP-binding</keyword>
<feature type="binding site" evidence="6">
    <location>
        <position position="263"/>
    </location>
    <ligand>
        <name>NAD(+)</name>
        <dbReference type="ChEBI" id="CHEBI:57540"/>
    </ligand>
</feature>
<dbReference type="GO" id="GO:0003951">
    <property type="term" value="F:NAD+ kinase activity"/>
    <property type="evidence" value="ECO:0007669"/>
    <property type="project" value="UniProtKB-UniRule"/>
</dbReference>
<keyword evidence="1 6" id="KW-0808">Transferase</keyword>
<dbReference type="PANTHER" id="PTHR20275">
    <property type="entry name" value="NAD KINASE"/>
    <property type="match status" value="1"/>
</dbReference>
<dbReference type="PANTHER" id="PTHR20275:SF0">
    <property type="entry name" value="NAD KINASE"/>
    <property type="match status" value="1"/>
</dbReference>
<evidence type="ECO:0000256" key="3">
    <source>
        <dbReference type="ARBA" id="ARBA00022857"/>
    </source>
</evidence>
<evidence type="ECO:0000313" key="8">
    <source>
        <dbReference type="Proteomes" id="UP000075320"/>
    </source>
</evidence>
<keyword evidence="3 6" id="KW-0521">NADP</keyword>
<evidence type="ECO:0000256" key="6">
    <source>
        <dbReference type="HAMAP-Rule" id="MF_00361"/>
    </source>
</evidence>
<dbReference type="GO" id="GO:0006741">
    <property type="term" value="P:NADP+ biosynthetic process"/>
    <property type="evidence" value="ECO:0007669"/>
    <property type="project" value="UniProtKB-UniRule"/>
</dbReference>
<gene>
    <name evidence="6" type="primary">nadK</name>
    <name evidence="7" type="ORF">AZI86_02970</name>
</gene>
<comment type="caution">
    <text evidence="6">Lacks conserved residue(s) required for the propagation of feature annotation.</text>
</comment>
<name>A0A150WNY9_BDEBC</name>
<feature type="active site" description="Proton acceptor" evidence="6">
    <location>
        <position position="88"/>
    </location>
</feature>
<sequence length="307" mass="33805">MAKSSMSKMSSPKSRTSKLVLPEGSAIALVYRLETAQAVSLAKKVADHLKEKNFKVLTGPEQKLIPGTKAAKTKDLNDVKLIIVLGGDGTYLRAVRMLEGRNVPILGFNMGSLGFLTAHSAESTFAIIEKTLAGKMVLRPRSMLVAKINRKGKTRGEYHALNDVVIERGSMSQLINTAIYSEKFLVSEVKADGFIVASPSGSTAYNLAAGGPILHPESPVFVVTPVAPHSLTSRPLIFPDDRELSFKLDAKKTQKAHFIVDGQKMTEITPDDEVVLTRSCYDHWMVREPDHNYFHLLREKLKFGDRS</sequence>
<evidence type="ECO:0000256" key="1">
    <source>
        <dbReference type="ARBA" id="ARBA00022679"/>
    </source>
</evidence>
<keyword evidence="8" id="KW-1185">Reference proteome</keyword>
<dbReference type="OrthoDB" id="5289685at2"/>
<dbReference type="AlphaFoldDB" id="A0A150WNY9"/>
<feature type="binding site" evidence="6">
    <location>
        <begin position="162"/>
        <end position="163"/>
    </location>
    <ligand>
        <name>NAD(+)</name>
        <dbReference type="ChEBI" id="CHEBI:57540"/>
    </ligand>
</feature>
<feature type="binding site" evidence="6">
    <location>
        <position position="93"/>
    </location>
    <ligand>
        <name>NAD(+)</name>
        <dbReference type="ChEBI" id="CHEBI:57540"/>
    </ligand>
</feature>
<dbReference type="Pfam" id="PF20143">
    <property type="entry name" value="NAD_kinase_C"/>
    <property type="match status" value="1"/>
</dbReference>
<dbReference type="EMBL" id="LUKE01000001">
    <property type="protein sequence ID" value="KYG66044.1"/>
    <property type="molecule type" value="Genomic_DNA"/>
</dbReference>
<dbReference type="Gene3D" id="3.40.50.10330">
    <property type="entry name" value="Probable inorganic polyphosphate/atp-NAD kinase, domain 1"/>
    <property type="match status" value="1"/>
</dbReference>
<feature type="binding site" evidence="6">
    <location>
        <position position="227"/>
    </location>
    <ligand>
        <name>NAD(+)</name>
        <dbReference type="ChEBI" id="CHEBI:57540"/>
    </ligand>
</feature>
<comment type="subcellular location">
    <subcellularLocation>
        <location evidence="6">Cytoplasm</location>
    </subcellularLocation>
</comment>
<dbReference type="GO" id="GO:0005524">
    <property type="term" value="F:ATP binding"/>
    <property type="evidence" value="ECO:0007669"/>
    <property type="project" value="UniProtKB-KW"/>
</dbReference>